<feature type="region of interest" description="Disordered" evidence="1">
    <location>
        <begin position="128"/>
        <end position="150"/>
    </location>
</feature>
<keyword evidence="4" id="KW-1185">Reference proteome</keyword>
<dbReference type="PANTHER" id="PTHR38102">
    <property type="entry name" value="PERIPLASMIC CHAPERONE SPY"/>
    <property type="match status" value="1"/>
</dbReference>
<evidence type="ECO:0000256" key="1">
    <source>
        <dbReference type="SAM" id="MobiDB-lite"/>
    </source>
</evidence>
<sequence>MIKKFAFLLPGVAAFVLAGAPMLSVQAQAPSGGTPRTERRMGNKLNLSDTQKAQMKQIRESAKSQMRAVLTADQQARLDAAGQQKGKRGEVMQSLNLSDDQKARIRSIMQTSRQQMDALLTAEQRALRDQMKNNRRGGQRQSYWGSQRRV</sequence>
<feature type="compositionally biased region" description="Polar residues" evidence="1">
    <location>
        <begin position="45"/>
        <end position="54"/>
    </location>
</feature>
<feature type="region of interest" description="Disordered" evidence="1">
    <location>
        <begin position="26"/>
        <end position="98"/>
    </location>
</feature>
<dbReference type="GO" id="GO:0051082">
    <property type="term" value="F:unfolded protein binding"/>
    <property type="evidence" value="ECO:0007669"/>
    <property type="project" value="TreeGrafter"/>
</dbReference>
<dbReference type="RefSeq" id="WP_162424776.1">
    <property type="nucleotide sequence ID" value="NZ_WVIE01000027.1"/>
</dbReference>
<dbReference type="EMBL" id="WVIE01000027">
    <property type="protein sequence ID" value="NDJ19252.1"/>
    <property type="molecule type" value="Genomic_DNA"/>
</dbReference>
<feature type="signal peptide" evidence="2">
    <location>
        <begin position="1"/>
        <end position="29"/>
    </location>
</feature>
<dbReference type="GO" id="GO:0030288">
    <property type="term" value="C:outer membrane-bounded periplasmic space"/>
    <property type="evidence" value="ECO:0007669"/>
    <property type="project" value="TreeGrafter"/>
</dbReference>
<feature type="compositionally biased region" description="Polar residues" evidence="1">
    <location>
        <begin position="139"/>
        <end position="150"/>
    </location>
</feature>
<keyword evidence="2" id="KW-0732">Signal</keyword>
<comment type="caution">
    <text evidence="3">The sequence shown here is derived from an EMBL/GenBank/DDBJ whole genome shotgun (WGS) entry which is preliminary data.</text>
</comment>
<name>A0A8J7Z3E3_9CYAN</name>
<accession>A0A8J7Z3E3</accession>
<dbReference type="PANTHER" id="PTHR38102:SF1">
    <property type="entry name" value="PERIPLASMIC CHAPERONE SPY"/>
    <property type="match status" value="1"/>
</dbReference>
<reference evidence="3" key="1">
    <citation type="submission" date="2019-12" db="EMBL/GenBank/DDBJ databases">
        <title>High-Quality draft genome sequences of three cyanobacteria isolated from the limestone walls of the Old Cathedral of Coimbra.</title>
        <authorList>
            <person name="Tiago I."/>
            <person name="Soares F."/>
            <person name="Portugal A."/>
        </authorList>
    </citation>
    <scope>NUCLEOTIDE SEQUENCE</scope>
    <source>
        <strain evidence="3">A</strain>
    </source>
</reference>
<dbReference type="InterPro" id="IPR052211">
    <property type="entry name" value="Cpx_auxiliary_protein"/>
</dbReference>
<protein>
    <recommendedName>
        <fullName evidence="5">P pilus assembly/Cpx signaling pathway, periplasmic inhibitor/zinc-resistance associated protein</fullName>
    </recommendedName>
</protein>
<organism evidence="3 4">
    <name type="scientific">Myxacorys almedinensis A</name>
    <dbReference type="NCBI Taxonomy" id="2690445"/>
    <lineage>
        <taxon>Bacteria</taxon>
        <taxon>Bacillati</taxon>
        <taxon>Cyanobacteriota</taxon>
        <taxon>Cyanophyceae</taxon>
        <taxon>Leptolyngbyales</taxon>
        <taxon>Leptolyngbyaceae</taxon>
        <taxon>Myxacorys</taxon>
        <taxon>Myxacorys almedinensis</taxon>
    </lineage>
</organism>
<gene>
    <name evidence="3" type="ORF">GS601_18480</name>
</gene>
<proteinExistence type="predicted"/>
<feature type="chain" id="PRO_5035263046" description="P pilus assembly/Cpx signaling pathway, periplasmic inhibitor/zinc-resistance associated protein" evidence="2">
    <location>
        <begin position="30"/>
        <end position="150"/>
    </location>
</feature>
<evidence type="ECO:0000313" key="4">
    <source>
        <dbReference type="Proteomes" id="UP000646053"/>
    </source>
</evidence>
<dbReference type="Proteomes" id="UP000646053">
    <property type="component" value="Unassembled WGS sequence"/>
</dbReference>
<dbReference type="AlphaFoldDB" id="A0A8J7Z3E3"/>
<evidence type="ECO:0000256" key="2">
    <source>
        <dbReference type="SAM" id="SignalP"/>
    </source>
</evidence>
<evidence type="ECO:0000313" key="3">
    <source>
        <dbReference type="EMBL" id="NDJ19252.1"/>
    </source>
</evidence>
<dbReference type="Gene3D" id="1.20.120.1490">
    <property type="match status" value="2"/>
</dbReference>
<evidence type="ECO:0008006" key="5">
    <source>
        <dbReference type="Google" id="ProtNLM"/>
    </source>
</evidence>